<comment type="caution">
    <text evidence="2">The sequence shown here is derived from an EMBL/GenBank/DDBJ whole genome shotgun (WGS) entry which is preliminary data.</text>
</comment>
<organism evidence="2 3">
    <name type="scientific">Neonectria ditissima</name>
    <dbReference type="NCBI Taxonomy" id="78410"/>
    <lineage>
        <taxon>Eukaryota</taxon>
        <taxon>Fungi</taxon>
        <taxon>Dikarya</taxon>
        <taxon>Ascomycota</taxon>
        <taxon>Pezizomycotina</taxon>
        <taxon>Sordariomycetes</taxon>
        <taxon>Hypocreomycetidae</taxon>
        <taxon>Hypocreales</taxon>
        <taxon>Nectriaceae</taxon>
        <taxon>Neonectria</taxon>
    </lineage>
</organism>
<proteinExistence type="predicted"/>
<evidence type="ECO:0000313" key="2">
    <source>
        <dbReference type="EMBL" id="KPM46309.1"/>
    </source>
</evidence>
<dbReference type="InterPro" id="IPR045518">
    <property type="entry name" value="2EXR"/>
</dbReference>
<accession>A0A0P7B7T2</accession>
<dbReference type="Pfam" id="PF20150">
    <property type="entry name" value="2EXR"/>
    <property type="match status" value="1"/>
</dbReference>
<reference evidence="2 3" key="1">
    <citation type="submission" date="2015-09" db="EMBL/GenBank/DDBJ databases">
        <title>Draft genome of a European isolate of the apple canker pathogen Neonectria ditissima.</title>
        <authorList>
            <person name="Gomez-Cortecero A."/>
            <person name="Harrison R.J."/>
            <person name="Armitage A.D."/>
        </authorList>
    </citation>
    <scope>NUCLEOTIDE SEQUENCE [LARGE SCALE GENOMIC DNA]</scope>
    <source>
        <strain evidence="2 3">R09/05</strain>
    </source>
</reference>
<evidence type="ECO:0000259" key="1">
    <source>
        <dbReference type="Pfam" id="PF20150"/>
    </source>
</evidence>
<feature type="domain" description="2EXR" evidence="1">
    <location>
        <begin position="5"/>
        <end position="106"/>
    </location>
</feature>
<sequence length="302" mass="34777">MTATFHQFSALPRELRDMIWSFAIRTARPGVQIFRLYDCFKDDHAEAHDVVSLAYSSGGLRLAAPFWDRYFENTDAMCSDRNASTYLIDGGLWTSCKESRLIMEKHFQNSEWNYRRKHHRRALSGKETRHLLDMPATGYFSCGDGDPHYFTVLPHQDLFILQAANLGDIEWDCINFDIPIGSSVKGFKGIVHLAIEYDPEWGIQMSNAEPNQAELPIFQTLMQAALNVKNTWKIWFVDHNLKRKKGAPGFEENARCRDTNAFYASDRKFLEVNCQSMETSLDHWQYIEQVGDGTVMSLPCIL</sequence>
<protein>
    <recommendedName>
        <fullName evidence="1">2EXR domain-containing protein</fullName>
    </recommendedName>
</protein>
<evidence type="ECO:0000313" key="3">
    <source>
        <dbReference type="Proteomes" id="UP000050424"/>
    </source>
</evidence>
<name>A0A0P7B7T2_9HYPO</name>
<dbReference type="AlphaFoldDB" id="A0A0P7B7T2"/>
<gene>
    <name evidence="2" type="ORF">AK830_g131</name>
</gene>
<dbReference type="Proteomes" id="UP000050424">
    <property type="component" value="Unassembled WGS sequence"/>
</dbReference>
<dbReference type="OrthoDB" id="3596450at2759"/>
<keyword evidence="3" id="KW-1185">Reference proteome</keyword>
<dbReference type="EMBL" id="LKCW01000001">
    <property type="protein sequence ID" value="KPM46309.1"/>
    <property type="molecule type" value="Genomic_DNA"/>
</dbReference>